<comment type="caution">
    <text evidence="4">The sequence shown here is derived from an EMBL/GenBank/DDBJ whole genome shotgun (WGS) entry which is preliminary data.</text>
</comment>
<feature type="compositionally biased region" description="Polar residues" evidence="2">
    <location>
        <begin position="276"/>
        <end position="287"/>
    </location>
</feature>
<keyword evidence="5" id="KW-1185">Reference proteome</keyword>
<dbReference type="SMART" id="SM00054">
    <property type="entry name" value="EFh"/>
    <property type="match status" value="2"/>
</dbReference>
<dbReference type="Gene3D" id="1.10.238.10">
    <property type="entry name" value="EF-hand"/>
    <property type="match status" value="1"/>
</dbReference>
<feature type="region of interest" description="Disordered" evidence="2">
    <location>
        <begin position="276"/>
        <end position="311"/>
    </location>
</feature>
<dbReference type="InterPro" id="IPR018247">
    <property type="entry name" value="EF_Hand_1_Ca_BS"/>
</dbReference>
<dbReference type="InterPro" id="IPR051001">
    <property type="entry name" value="Calbindin_Ca-bind"/>
</dbReference>
<sequence>MVEHYFHTTTLEPISKAYYRSLWTPALQKQTPHSSSIMKRRRRTLFAMMTFCALESCSGATPYAIHTAPLQCRSTSKHCKHQGHQRVAFLFSMLKRRTQRLKDAQLEDRLQPLPQKSHLIDYQPSSNGLSGKAKKIDAPSMYFASPVGVSGVNGDTTGTFASQDMILDVAINGNHINGAPVHSADQAAMVLSDVQSSLAFDAAINEATSSTQNNTSFKASLLTGLEVQTAAHRTRLLSDLLEGVKEGVMNAVDTEKEKIWFNEEKTRFWQFWKRGSTTPSETDSEVNTEAVPDQPTPAVSPITKQSTEENDNIHSSKFASRTITGLINALAQEVENLEVKVDSDPTTPLSNKTIHSIQIYFSRLGFQQLKMGDRSTSDSSTSGDRFGEIERITADEAFDRIDVDQSGGLDAEELASALKMAALMGGSNGGSYIGIRSKEKLSEMAARLIKLYDTNGDGFVDREEYAVMVRDMAFLKEKRLAQDEDVDTTKDETQEIEGQDKKKGWFGFLNREENGITTVLDGDGIPTNDTAIRREVVDVTENEVFWSLVDQGEGSIVLEDLNLDLRRLLFGAIPVFKRVLPGGHLILKPFTATVTASFNREDIMNSFLVDAGLRKLVARALSLRVRSVRDLFDGAVFYGRTWKLFEQNSPLVEVPKLQDVQFDSRNRLIITGRARIKAAPDAPTIENGFKLRTKIGTGENGRIIGLREPEIAVFAECPKAIESRVRTSVKDWFDYTIPTFQPLYTFIPLQSPFKQKDKINGFNLGEDNRIRSIEIKNGKLCFEFSAILRPGRFLGSHYLAFTVPIRTMIITLDRVKEGMRTARRNKRAADRAARDRERLLKEDAICDEECAIDEVLAQSISGKSSIISIEGRERLQKLEADFQAVEDESSNKDDSEKQKSFLSRFVEGFSGARDDEDLQVASLSSSISNFFGSQESDEL</sequence>
<accession>A0ABD3PPX5</accession>
<dbReference type="InterPro" id="IPR002048">
    <property type="entry name" value="EF_hand_dom"/>
</dbReference>
<dbReference type="InterPro" id="IPR011992">
    <property type="entry name" value="EF-hand-dom_pair"/>
</dbReference>
<evidence type="ECO:0000313" key="4">
    <source>
        <dbReference type="EMBL" id="KAL3790165.1"/>
    </source>
</evidence>
<gene>
    <name evidence="4" type="ORF">ACHAWO_012947</name>
</gene>
<organism evidence="4 5">
    <name type="scientific">Cyclotella atomus</name>
    <dbReference type="NCBI Taxonomy" id="382360"/>
    <lineage>
        <taxon>Eukaryota</taxon>
        <taxon>Sar</taxon>
        <taxon>Stramenopiles</taxon>
        <taxon>Ochrophyta</taxon>
        <taxon>Bacillariophyta</taxon>
        <taxon>Coscinodiscophyceae</taxon>
        <taxon>Thalassiosirophycidae</taxon>
        <taxon>Stephanodiscales</taxon>
        <taxon>Stephanodiscaceae</taxon>
        <taxon>Cyclotella</taxon>
    </lineage>
</organism>
<protein>
    <recommendedName>
        <fullName evidence="3">EF-hand domain-containing protein</fullName>
    </recommendedName>
</protein>
<dbReference type="SUPFAM" id="SSF47473">
    <property type="entry name" value="EF-hand"/>
    <property type="match status" value="1"/>
</dbReference>
<proteinExistence type="predicted"/>
<evidence type="ECO:0000256" key="2">
    <source>
        <dbReference type="SAM" id="MobiDB-lite"/>
    </source>
</evidence>
<feature type="domain" description="EF-hand" evidence="3">
    <location>
        <begin position="440"/>
        <end position="475"/>
    </location>
</feature>
<dbReference type="PANTHER" id="PTHR19972">
    <property type="entry name" value="CALBINDIN"/>
    <property type="match status" value="1"/>
</dbReference>
<dbReference type="Proteomes" id="UP001530400">
    <property type="component" value="Unassembled WGS sequence"/>
</dbReference>
<dbReference type="PROSITE" id="PS50222">
    <property type="entry name" value="EF_HAND_2"/>
    <property type="match status" value="2"/>
</dbReference>
<dbReference type="AlphaFoldDB" id="A0ABD3PPX5"/>
<dbReference type="PANTHER" id="PTHR19972:SF10">
    <property type="entry name" value="CALBINDIN-32"/>
    <property type="match status" value="1"/>
</dbReference>
<dbReference type="PROSITE" id="PS00018">
    <property type="entry name" value="EF_HAND_1"/>
    <property type="match status" value="1"/>
</dbReference>
<evidence type="ECO:0000313" key="5">
    <source>
        <dbReference type="Proteomes" id="UP001530400"/>
    </source>
</evidence>
<evidence type="ECO:0000256" key="1">
    <source>
        <dbReference type="ARBA" id="ARBA00022837"/>
    </source>
</evidence>
<evidence type="ECO:0000259" key="3">
    <source>
        <dbReference type="PROSITE" id="PS50222"/>
    </source>
</evidence>
<feature type="domain" description="EF-hand" evidence="3">
    <location>
        <begin position="389"/>
        <end position="424"/>
    </location>
</feature>
<dbReference type="EMBL" id="JALLPJ020000508">
    <property type="protein sequence ID" value="KAL3790165.1"/>
    <property type="molecule type" value="Genomic_DNA"/>
</dbReference>
<name>A0ABD3PPX5_9STRA</name>
<dbReference type="Pfam" id="PF13499">
    <property type="entry name" value="EF-hand_7"/>
    <property type="match status" value="1"/>
</dbReference>
<keyword evidence="1" id="KW-0106">Calcium</keyword>
<reference evidence="4 5" key="1">
    <citation type="submission" date="2024-10" db="EMBL/GenBank/DDBJ databases">
        <title>Updated reference genomes for cyclostephanoid diatoms.</title>
        <authorList>
            <person name="Roberts W.R."/>
            <person name="Alverson A.J."/>
        </authorList>
    </citation>
    <scope>NUCLEOTIDE SEQUENCE [LARGE SCALE GENOMIC DNA]</scope>
    <source>
        <strain evidence="4 5">AJA010-31</strain>
    </source>
</reference>